<accession>A0ABP9C754</accession>
<proteinExistence type="predicted"/>
<keyword evidence="4" id="KW-1185">Reference proteome</keyword>
<evidence type="ECO:0000313" key="4">
    <source>
        <dbReference type="Proteomes" id="UP001499959"/>
    </source>
</evidence>
<gene>
    <name evidence="3" type="ORF">GCM10023307_35790</name>
</gene>
<keyword evidence="1" id="KW-1133">Transmembrane helix</keyword>
<evidence type="ECO:0000256" key="1">
    <source>
        <dbReference type="SAM" id="Phobius"/>
    </source>
</evidence>
<comment type="caution">
    <text evidence="3">The sequence shown here is derived from an EMBL/GenBank/DDBJ whole genome shotgun (WGS) entry which is preliminary data.</text>
</comment>
<name>A0ABP9C754_9GAMM</name>
<evidence type="ECO:0000313" key="3">
    <source>
        <dbReference type="EMBL" id="GAA4806092.1"/>
    </source>
</evidence>
<keyword evidence="1" id="KW-0472">Membrane</keyword>
<feature type="signal peptide" evidence="2">
    <location>
        <begin position="1"/>
        <end position="25"/>
    </location>
</feature>
<dbReference type="Proteomes" id="UP001499959">
    <property type="component" value="Unassembled WGS sequence"/>
</dbReference>
<sequence length="152" mass="16654">MIVRMLLRLLAGIALVTGLVLGAHAARFVAKSERTEGVVERIDARDDRCNRSRKHGKRKYDCTRYTAAIRFAHAGRDYTVEVGAGKHKGHGQPLANADLRPGQRVPMLVPRDAPQDALHGTGASLRVWGGALLAFLFAAVLAFVSFVRNRSR</sequence>
<keyword evidence="1" id="KW-0812">Transmembrane</keyword>
<evidence type="ECO:0008006" key="5">
    <source>
        <dbReference type="Google" id="ProtNLM"/>
    </source>
</evidence>
<organism evidence="3 4">
    <name type="scientific">Lysobacter hankyongensis</name>
    <dbReference type="NCBI Taxonomy" id="1176535"/>
    <lineage>
        <taxon>Bacteria</taxon>
        <taxon>Pseudomonadati</taxon>
        <taxon>Pseudomonadota</taxon>
        <taxon>Gammaproteobacteria</taxon>
        <taxon>Lysobacterales</taxon>
        <taxon>Lysobacteraceae</taxon>
        <taxon>Lysobacter</taxon>
    </lineage>
</organism>
<evidence type="ECO:0000256" key="2">
    <source>
        <dbReference type="SAM" id="SignalP"/>
    </source>
</evidence>
<reference evidence="4" key="1">
    <citation type="journal article" date="2019" name="Int. J. Syst. Evol. Microbiol.">
        <title>The Global Catalogue of Microorganisms (GCM) 10K type strain sequencing project: providing services to taxonomists for standard genome sequencing and annotation.</title>
        <authorList>
            <consortium name="The Broad Institute Genomics Platform"/>
            <consortium name="The Broad Institute Genome Sequencing Center for Infectious Disease"/>
            <person name="Wu L."/>
            <person name="Ma J."/>
        </authorList>
    </citation>
    <scope>NUCLEOTIDE SEQUENCE [LARGE SCALE GENOMIC DNA]</scope>
    <source>
        <strain evidence="4">JCM 18204</strain>
    </source>
</reference>
<keyword evidence="2" id="KW-0732">Signal</keyword>
<feature type="chain" id="PRO_5045162137" description="DUF3592 domain-containing protein" evidence="2">
    <location>
        <begin position="26"/>
        <end position="152"/>
    </location>
</feature>
<dbReference type="EMBL" id="BAABJE010000029">
    <property type="protein sequence ID" value="GAA4806092.1"/>
    <property type="molecule type" value="Genomic_DNA"/>
</dbReference>
<feature type="transmembrane region" description="Helical" evidence="1">
    <location>
        <begin position="127"/>
        <end position="147"/>
    </location>
</feature>
<protein>
    <recommendedName>
        <fullName evidence="5">DUF3592 domain-containing protein</fullName>
    </recommendedName>
</protein>